<evidence type="ECO:0000256" key="6">
    <source>
        <dbReference type="ARBA" id="ARBA00022741"/>
    </source>
</evidence>
<dbReference type="Gene3D" id="3.40.50.300">
    <property type="entry name" value="P-loop containing nucleotide triphosphate hydrolases"/>
    <property type="match status" value="1"/>
</dbReference>
<evidence type="ECO:0000256" key="13">
    <source>
        <dbReference type="ARBA" id="ARBA00023288"/>
    </source>
</evidence>
<dbReference type="RefSeq" id="XP_030746891.1">
    <property type="nucleotide sequence ID" value="XM_030891031.1"/>
</dbReference>
<dbReference type="InterPro" id="IPR050227">
    <property type="entry name" value="Rab"/>
</dbReference>
<dbReference type="PROSITE" id="PS51421">
    <property type="entry name" value="RAS"/>
    <property type="match status" value="1"/>
</dbReference>
<evidence type="ECO:0000256" key="5">
    <source>
        <dbReference type="ARBA" id="ARBA00022723"/>
    </source>
</evidence>
<dbReference type="SMART" id="SM00174">
    <property type="entry name" value="RHO"/>
    <property type="match status" value="1"/>
</dbReference>
<keyword evidence="4" id="KW-0813">Transport</keyword>
<keyword evidence="10" id="KW-0333">Golgi apparatus</keyword>
<protein>
    <recommendedName>
        <fullName evidence="18">Ras-related protein Rab-36</fullName>
        <ecNumber evidence="3">3.6.5.2</ecNumber>
    </recommendedName>
</protein>
<keyword evidence="8" id="KW-0460">Magnesium</keyword>
<dbReference type="GO" id="GO:0046872">
    <property type="term" value="F:metal ion binding"/>
    <property type="evidence" value="ECO:0007669"/>
    <property type="project" value="UniProtKB-KW"/>
</dbReference>
<dbReference type="GO" id="GO:0015031">
    <property type="term" value="P:protein transport"/>
    <property type="evidence" value="ECO:0007669"/>
    <property type="project" value="UniProtKB-KW"/>
</dbReference>
<dbReference type="PRINTS" id="PR00449">
    <property type="entry name" value="RASTRNSFRMNG"/>
</dbReference>
<dbReference type="InterPro" id="IPR005225">
    <property type="entry name" value="Small_GTP-bd"/>
</dbReference>
<evidence type="ECO:0000256" key="8">
    <source>
        <dbReference type="ARBA" id="ARBA00022842"/>
    </source>
</evidence>
<keyword evidence="12" id="KW-0472">Membrane</keyword>
<dbReference type="SUPFAM" id="SSF52540">
    <property type="entry name" value="P-loop containing nucleoside triphosphate hydrolases"/>
    <property type="match status" value="1"/>
</dbReference>
<keyword evidence="5" id="KW-0479">Metal-binding</keyword>
<dbReference type="AlphaFoldDB" id="A0A6J2X6T4"/>
<dbReference type="EC" id="3.6.5.2" evidence="3"/>
<evidence type="ECO:0000256" key="17">
    <source>
        <dbReference type="ARBA" id="ARBA00058763"/>
    </source>
</evidence>
<keyword evidence="19" id="KW-1185">Reference proteome</keyword>
<evidence type="ECO:0000256" key="14">
    <source>
        <dbReference type="ARBA" id="ARBA00023289"/>
    </source>
</evidence>
<dbReference type="GO" id="GO:0000139">
    <property type="term" value="C:Golgi membrane"/>
    <property type="evidence" value="ECO:0007669"/>
    <property type="project" value="UniProtKB-SubCell"/>
</dbReference>
<proteinExistence type="inferred from homology"/>
<evidence type="ECO:0000256" key="3">
    <source>
        <dbReference type="ARBA" id="ARBA00011984"/>
    </source>
</evidence>
<keyword evidence="9" id="KW-0653">Protein transport</keyword>
<comment type="function">
    <text evidence="17">The small GTPases Rab are key regulators of intracellular membrane trafficking, from the formation of transport vesicles to their fusion with membranes. Rabs cycle between an inactive GDP-bound form and an active GTP-bound form that is able to recruit to membranes different sets of downstream effectors directly responsible for vesicle formation, movement, tethering and fusion.</text>
</comment>
<dbReference type="GO" id="GO:0003925">
    <property type="term" value="F:G protein activity"/>
    <property type="evidence" value="ECO:0007669"/>
    <property type="project" value="UniProtKB-EC"/>
</dbReference>
<evidence type="ECO:0000256" key="11">
    <source>
        <dbReference type="ARBA" id="ARBA00023134"/>
    </source>
</evidence>
<gene>
    <name evidence="20" type="primary">LOC115875538</name>
</gene>
<dbReference type="InterPro" id="IPR001806">
    <property type="entry name" value="Small_GTPase"/>
</dbReference>
<evidence type="ECO:0000256" key="18">
    <source>
        <dbReference type="ARBA" id="ARBA00067830"/>
    </source>
</evidence>
<dbReference type="SMART" id="SM00175">
    <property type="entry name" value="RAB"/>
    <property type="match status" value="1"/>
</dbReference>
<dbReference type="FunCoup" id="A0A6J2X6T4">
    <property type="interactions" value="40"/>
</dbReference>
<dbReference type="PROSITE" id="PS51420">
    <property type="entry name" value="RHO"/>
    <property type="match status" value="1"/>
</dbReference>
<dbReference type="SMART" id="SM00173">
    <property type="entry name" value="RAS"/>
    <property type="match status" value="1"/>
</dbReference>
<dbReference type="CTD" id="38209"/>
<dbReference type="PROSITE" id="PS51419">
    <property type="entry name" value="RAB"/>
    <property type="match status" value="1"/>
</dbReference>
<accession>A0A6J2X6T4</accession>
<dbReference type="Proteomes" id="UP000504635">
    <property type="component" value="Unplaced"/>
</dbReference>
<dbReference type="SMART" id="SM00176">
    <property type="entry name" value="RAN"/>
    <property type="match status" value="1"/>
</dbReference>
<organism evidence="19 20">
    <name type="scientific">Sitophilus oryzae</name>
    <name type="common">Rice weevil</name>
    <name type="synonym">Curculio oryzae</name>
    <dbReference type="NCBI Taxonomy" id="7048"/>
    <lineage>
        <taxon>Eukaryota</taxon>
        <taxon>Metazoa</taxon>
        <taxon>Ecdysozoa</taxon>
        <taxon>Arthropoda</taxon>
        <taxon>Hexapoda</taxon>
        <taxon>Insecta</taxon>
        <taxon>Pterygota</taxon>
        <taxon>Neoptera</taxon>
        <taxon>Endopterygota</taxon>
        <taxon>Coleoptera</taxon>
        <taxon>Polyphaga</taxon>
        <taxon>Cucujiformia</taxon>
        <taxon>Curculionidae</taxon>
        <taxon>Dryophthorinae</taxon>
        <taxon>Sitophilus</taxon>
    </lineage>
</organism>
<comment type="cofactor">
    <cofactor evidence="1">
        <name>Mg(2+)</name>
        <dbReference type="ChEBI" id="CHEBI:18420"/>
    </cofactor>
</comment>
<dbReference type="FunFam" id="3.40.50.300:FF:000707">
    <property type="entry name" value="RAB36, member RAS oncogene family"/>
    <property type="match status" value="1"/>
</dbReference>
<dbReference type="KEGG" id="soy:115875538"/>
<evidence type="ECO:0000256" key="2">
    <source>
        <dbReference type="ARBA" id="ARBA00006270"/>
    </source>
</evidence>
<evidence type="ECO:0000256" key="1">
    <source>
        <dbReference type="ARBA" id="ARBA00001946"/>
    </source>
</evidence>
<evidence type="ECO:0000256" key="9">
    <source>
        <dbReference type="ARBA" id="ARBA00022927"/>
    </source>
</evidence>
<evidence type="ECO:0000313" key="20">
    <source>
        <dbReference type="RefSeq" id="XP_030746891.1"/>
    </source>
</evidence>
<name>A0A6J2X6T4_SITOR</name>
<keyword evidence="6" id="KW-0547">Nucleotide-binding</keyword>
<sequence>MNDSVPRKQILNKYVQPYNIDCTPYTASNFSNKVQQYCLTQPNEINFAFDTLKMCKVIVIGDTCVGKTSLINRFTKKMFEANYKSTIGVDFEIEKFLILGVSYSLQIWDTAGQERFKSIAQSYYRAARVIVICFDLTNYESLLHSRQWLVEALNANRHTNPLVFLVGTKQDLLNDFSYKCILSDAFKLAKELKAEYWTVSSKSGKNINKLFSRIAVLSFDKLIKEQNDVKENVLQIGERLDGLGNSRCKKTKTHFLKNCCS</sequence>
<dbReference type="InParanoid" id="A0A6J2X6T4"/>
<comment type="subcellular location">
    <subcellularLocation>
        <location evidence="15">Golgi apparatus membrane</location>
        <topology evidence="15">Lipid-anchor</topology>
    </subcellularLocation>
</comment>
<dbReference type="GO" id="GO:0005525">
    <property type="term" value="F:GTP binding"/>
    <property type="evidence" value="ECO:0007669"/>
    <property type="project" value="UniProtKB-KW"/>
</dbReference>
<evidence type="ECO:0000256" key="10">
    <source>
        <dbReference type="ARBA" id="ARBA00023034"/>
    </source>
</evidence>
<dbReference type="OrthoDB" id="413584at2759"/>
<evidence type="ECO:0000256" key="4">
    <source>
        <dbReference type="ARBA" id="ARBA00022448"/>
    </source>
</evidence>
<dbReference type="NCBIfam" id="TIGR00231">
    <property type="entry name" value="small_GTP"/>
    <property type="match status" value="1"/>
</dbReference>
<dbReference type="InterPro" id="IPR027417">
    <property type="entry name" value="P-loop_NTPase"/>
</dbReference>
<evidence type="ECO:0000256" key="16">
    <source>
        <dbReference type="ARBA" id="ARBA00047660"/>
    </source>
</evidence>
<keyword evidence="7" id="KW-0378">Hydrolase</keyword>
<evidence type="ECO:0000256" key="7">
    <source>
        <dbReference type="ARBA" id="ARBA00022801"/>
    </source>
</evidence>
<evidence type="ECO:0000313" key="19">
    <source>
        <dbReference type="Proteomes" id="UP000504635"/>
    </source>
</evidence>
<reference evidence="20" key="1">
    <citation type="submission" date="2025-08" db="UniProtKB">
        <authorList>
            <consortium name="RefSeq"/>
        </authorList>
    </citation>
    <scope>IDENTIFICATION</scope>
    <source>
        <tissue evidence="20">Gonads</tissue>
    </source>
</reference>
<dbReference type="GeneID" id="115875538"/>
<keyword evidence="13" id="KW-0449">Lipoprotein</keyword>
<keyword evidence="11" id="KW-0342">GTP-binding</keyword>
<keyword evidence="14" id="KW-0636">Prenylation</keyword>
<evidence type="ECO:0000256" key="12">
    <source>
        <dbReference type="ARBA" id="ARBA00023136"/>
    </source>
</evidence>
<dbReference type="Pfam" id="PF00071">
    <property type="entry name" value="Ras"/>
    <property type="match status" value="1"/>
</dbReference>
<comment type="catalytic activity">
    <reaction evidence="16">
        <text>GTP + H2O = GDP + phosphate + H(+)</text>
        <dbReference type="Rhea" id="RHEA:19669"/>
        <dbReference type="ChEBI" id="CHEBI:15377"/>
        <dbReference type="ChEBI" id="CHEBI:15378"/>
        <dbReference type="ChEBI" id="CHEBI:37565"/>
        <dbReference type="ChEBI" id="CHEBI:43474"/>
        <dbReference type="ChEBI" id="CHEBI:58189"/>
        <dbReference type="EC" id="3.6.5.2"/>
    </reaction>
    <physiologicalReaction direction="left-to-right" evidence="16">
        <dbReference type="Rhea" id="RHEA:19670"/>
    </physiologicalReaction>
</comment>
<evidence type="ECO:0000256" key="15">
    <source>
        <dbReference type="ARBA" id="ARBA00037794"/>
    </source>
</evidence>
<comment type="similarity">
    <text evidence="2">Belongs to the small GTPase superfamily. Rab family.</text>
</comment>
<dbReference type="PANTHER" id="PTHR47977">
    <property type="entry name" value="RAS-RELATED PROTEIN RAB"/>
    <property type="match status" value="1"/>
</dbReference>